<evidence type="ECO:0008006" key="3">
    <source>
        <dbReference type="Google" id="ProtNLM"/>
    </source>
</evidence>
<evidence type="ECO:0000313" key="1">
    <source>
        <dbReference type="EMBL" id="TWT38586.1"/>
    </source>
</evidence>
<dbReference type="EMBL" id="SJPF01000001">
    <property type="protein sequence ID" value="TWT38586.1"/>
    <property type="molecule type" value="Genomic_DNA"/>
</dbReference>
<dbReference type="Gene3D" id="2.60.40.10">
    <property type="entry name" value="Immunoglobulins"/>
    <property type="match status" value="1"/>
</dbReference>
<sequence>MNVKPIFSSSKWLALAVVTVGMTLGCGGANGPRLGTVSGTVTLNGKPLADATVNFYHENDRPSHGKTDASGRYELEFTNTRKGAIVGENVVRITVATTEGEGVKPKREILQARYNTDSELRFDVESGDNTANFDLKHSGGGAGG</sequence>
<keyword evidence="2" id="KW-1185">Reference proteome</keyword>
<evidence type="ECO:0000313" key="2">
    <source>
        <dbReference type="Proteomes" id="UP000318878"/>
    </source>
</evidence>
<dbReference type="OrthoDB" id="214208at2"/>
<proteinExistence type="predicted"/>
<dbReference type="AlphaFoldDB" id="A0A5C5VJ20"/>
<dbReference type="RefSeq" id="WP_146428826.1">
    <property type="nucleotide sequence ID" value="NZ_SJPF01000001.1"/>
</dbReference>
<name>A0A5C5VJ20_9BACT</name>
<organism evidence="1 2">
    <name type="scientific">Blastopirellula retiformator</name>
    <dbReference type="NCBI Taxonomy" id="2527970"/>
    <lineage>
        <taxon>Bacteria</taxon>
        <taxon>Pseudomonadati</taxon>
        <taxon>Planctomycetota</taxon>
        <taxon>Planctomycetia</taxon>
        <taxon>Pirellulales</taxon>
        <taxon>Pirellulaceae</taxon>
        <taxon>Blastopirellula</taxon>
    </lineage>
</organism>
<comment type="caution">
    <text evidence="1">The sequence shown here is derived from an EMBL/GenBank/DDBJ whole genome shotgun (WGS) entry which is preliminary data.</text>
</comment>
<dbReference type="InterPro" id="IPR013783">
    <property type="entry name" value="Ig-like_fold"/>
</dbReference>
<gene>
    <name evidence="1" type="ORF">Enr8_02790</name>
</gene>
<dbReference type="Proteomes" id="UP000318878">
    <property type="component" value="Unassembled WGS sequence"/>
</dbReference>
<dbReference type="PROSITE" id="PS51257">
    <property type="entry name" value="PROKAR_LIPOPROTEIN"/>
    <property type="match status" value="1"/>
</dbReference>
<dbReference type="SUPFAM" id="SSF49373">
    <property type="entry name" value="Invasin/intimin cell-adhesion fragments"/>
    <property type="match status" value="1"/>
</dbReference>
<reference evidence="1 2" key="1">
    <citation type="submission" date="2019-02" db="EMBL/GenBank/DDBJ databases">
        <title>Deep-cultivation of Planctomycetes and their phenomic and genomic characterization uncovers novel biology.</title>
        <authorList>
            <person name="Wiegand S."/>
            <person name="Jogler M."/>
            <person name="Boedeker C."/>
            <person name="Pinto D."/>
            <person name="Vollmers J."/>
            <person name="Rivas-Marin E."/>
            <person name="Kohn T."/>
            <person name="Peeters S.H."/>
            <person name="Heuer A."/>
            <person name="Rast P."/>
            <person name="Oberbeckmann S."/>
            <person name="Bunk B."/>
            <person name="Jeske O."/>
            <person name="Meyerdierks A."/>
            <person name="Storesund J.E."/>
            <person name="Kallscheuer N."/>
            <person name="Luecker S."/>
            <person name="Lage O.M."/>
            <person name="Pohl T."/>
            <person name="Merkel B.J."/>
            <person name="Hornburger P."/>
            <person name="Mueller R.-W."/>
            <person name="Bruemmer F."/>
            <person name="Labrenz M."/>
            <person name="Spormann A.M."/>
            <person name="Op Den Camp H."/>
            <person name="Overmann J."/>
            <person name="Amann R."/>
            <person name="Jetten M.S.M."/>
            <person name="Mascher T."/>
            <person name="Medema M.H."/>
            <person name="Devos D.P."/>
            <person name="Kaster A.-K."/>
            <person name="Ovreas L."/>
            <person name="Rohde M."/>
            <person name="Galperin M.Y."/>
            <person name="Jogler C."/>
        </authorList>
    </citation>
    <scope>NUCLEOTIDE SEQUENCE [LARGE SCALE GENOMIC DNA]</scope>
    <source>
        <strain evidence="1 2">Enr8</strain>
    </source>
</reference>
<accession>A0A5C5VJ20</accession>
<dbReference type="InterPro" id="IPR008964">
    <property type="entry name" value="Invasin/intimin_cell_adhesion"/>
</dbReference>
<protein>
    <recommendedName>
        <fullName evidence="3">Carboxypeptidase regulatory-like domain-containing protein</fullName>
    </recommendedName>
</protein>